<protein>
    <submittedName>
        <fullName evidence="3">N-acylglucosamine 2-epimerase</fullName>
    </submittedName>
</protein>
<dbReference type="Pfam" id="PF07221">
    <property type="entry name" value="GlcNAc_2-epim"/>
    <property type="match status" value="1"/>
</dbReference>
<dbReference type="InterPro" id="IPR008928">
    <property type="entry name" value="6-hairpin_glycosidase_sf"/>
</dbReference>
<dbReference type="Proteomes" id="UP000317593">
    <property type="component" value="Unassembled WGS sequence"/>
</dbReference>
<organism evidence="3 4">
    <name type="scientific">Fodinibius sediminis</name>
    <dbReference type="NCBI Taxonomy" id="1214077"/>
    <lineage>
        <taxon>Bacteria</taxon>
        <taxon>Pseudomonadati</taxon>
        <taxon>Balneolota</taxon>
        <taxon>Balneolia</taxon>
        <taxon>Balneolales</taxon>
        <taxon>Balneolaceae</taxon>
        <taxon>Fodinibius</taxon>
    </lineage>
</organism>
<dbReference type="OrthoDB" id="618431at2"/>
<dbReference type="InterPro" id="IPR010819">
    <property type="entry name" value="AGE/CE"/>
</dbReference>
<dbReference type="InterPro" id="IPR012341">
    <property type="entry name" value="6hp_glycosidase-like_sf"/>
</dbReference>
<gene>
    <name evidence="3" type="ORF">SAMN06265218_10793</name>
</gene>
<evidence type="ECO:0000256" key="1">
    <source>
        <dbReference type="ARBA" id="ARBA00008558"/>
    </source>
</evidence>
<dbReference type="SUPFAM" id="SSF48208">
    <property type="entry name" value="Six-hairpin glycosidases"/>
    <property type="match status" value="1"/>
</dbReference>
<dbReference type="RefSeq" id="WP_142714346.1">
    <property type="nucleotide sequence ID" value="NZ_FXTH01000007.1"/>
</dbReference>
<name>A0A521CTC6_9BACT</name>
<dbReference type="Gene3D" id="1.50.10.10">
    <property type="match status" value="1"/>
</dbReference>
<keyword evidence="4" id="KW-1185">Reference proteome</keyword>
<evidence type="ECO:0000313" key="3">
    <source>
        <dbReference type="EMBL" id="SMO62729.1"/>
    </source>
</evidence>
<sequence length="419" mass="48848">MEKGLADFYLKQVEDVLLPFWNRALDQKHGGIFTCFNNRGDALVSTDKYTWSQGRFLWLWSEIIRLIDQNILKGEREEYLRHLNRSASFLEEHVFLPNGNCAFLLTKEGHKKESVAGAGYDSSIYADCFVALGLAKVAGLTHDEKRFERVLDLYHRIRRRIEKGSISTEPYPIPKDYRAHSIPMIMLNVAQEMAEVAVRMIHPARQQLVAHSVEYMEDIMEHFYMPDHRVVEMLPIQRSTNEDKSLLYRHLNPGHTIESMWFVIHTAREQGYKNYVEQAVKAIRHAVTLGWDEQYGGLLRFVDREGGKPRGAAGETAYEELILGSWNMKLWWPHSEALYALLLAYDLTRDEKMLKLYEKVEQYVFNTFPNPDKNIGEWIQIRDRKGKPIDKIAALPVKDPFHILRNMILIIDLLAEKEE</sequence>
<dbReference type="GO" id="GO:0016853">
    <property type="term" value="F:isomerase activity"/>
    <property type="evidence" value="ECO:0007669"/>
    <property type="project" value="UniProtKB-KW"/>
</dbReference>
<dbReference type="PANTHER" id="PTHR15108">
    <property type="entry name" value="N-ACYLGLUCOSAMINE-2-EPIMERASE"/>
    <property type="match status" value="1"/>
</dbReference>
<dbReference type="EMBL" id="FXTH01000007">
    <property type="protein sequence ID" value="SMO62729.1"/>
    <property type="molecule type" value="Genomic_DNA"/>
</dbReference>
<dbReference type="GO" id="GO:0005975">
    <property type="term" value="P:carbohydrate metabolic process"/>
    <property type="evidence" value="ECO:0007669"/>
    <property type="project" value="InterPro"/>
</dbReference>
<evidence type="ECO:0000256" key="2">
    <source>
        <dbReference type="ARBA" id="ARBA00023235"/>
    </source>
</evidence>
<proteinExistence type="inferred from homology"/>
<evidence type="ECO:0000313" key="4">
    <source>
        <dbReference type="Proteomes" id="UP000317593"/>
    </source>
</evidence>
<reference evidence="3 4" key="1">
    <citation type="submission" date="2017-05" db="EMBL/GenBank/DDBJ databases">
        <authorList>
            <person name="Varghese N."/>
            <person name="Submissions S."/>
        </authorList>
    </citation>
    <scope>NUCLEOTIDE SEQUENCE [LARGE SCALE GENOMIC DNA]</scope>
    <source>
        <strain evidence="3 4">DSM 21194</strain>
    </source>
</reference>
<comment type="similarity">
    <text evidence="1">Belongs to the N-acylglucosamine 2-epimerase family.</text>
</comment>
<dbReference type="AlphaFoldDB" id="A0A521CTC6"/>
<keyword evidence="2" id="KW-0413">Isomerase</keyword>
<accession>A0A521CTC6</accession>